<dbReference type="Proteomes" id="UP000008311">
    <property type="component" value="Unassembled WGS sequence"/>
</dbReference>
<reference evidence="3" key="1">
    <citation type="journal article" date="2010" name="Nat. Biotechnol.">
        <title>Draft genome sequence of the oilseed species Ricinus communis.</title>
        <authorList>
            <person name="Chan A.P."/>
            <person name="Crabtree J."/>
            <person name="Zhao Q."/>
            <person name="Lorenzi H."/>
            <person name="Orvis J."/>
            <person name="Puiu D."/>
            <person name="Melake-Berhan A."/>
            <person name="Jones K.M."/>
            <person name="Redman J."/>
            <person name="Chen G."/>
            <person name="Cahoon E.B."/>
            <person name="Gedil M."/>
            <person name="Stanke M."/>
            <person name="Haas B.J."/>
            <person name="Wortman J.R."/>
            <person name="Fraser-Liggett C.M."/>
            <person name="Ravel J."/>
            <person name="Rabinowicz P.D."/>
        </authorList>
    </citation>
    <scope>NUCLEOTIDE SEQUENCE [LARGE SCALE GENOMIC DNA]</scope>
    <source>
        <strain evidence="3">cv. Hale</strain>
    </source>
</reference>
<feature type="transmembrane region" description="Helical" evidence="1">
    <location>
        <begin position="93"/>
        <end position="114"/>
    </location>
</feature>
<dbReference type="InParanoid" id="B9RAU6"/>
<dbReference type="eggNOG" id="ENOG502S8U0">
    <property type="taxonomic scope" value="Eukaryota"/>
</dbReference>
<keyword evidence="1" id="KW-1133">Transmembrane helix</keyword>
<feature type="transmembrane region" description="Helical" evidence="1">
    <location>
        <begin position="67"/>
        <end position="86"/>
    </location>
</feature>
<evidence type="ECO:0000313" key="3">
    <source>
        <dbReference type="Proteomes" id="UP000008311"/>
    </source>
</evidence>
<organism evidence="2 3">
    <name type="scientific">Ricinus communis</name>
    <name type="common">Castor bean</name>
    <dbReference type="NCBI Taxonomy" id="3988"/>
    <lineage>
        <taxon>Eukaryota</taxon>
        <taxon>Viridiplantae</taxon>
        <taxon>Streptophyta</taxon>
        <taxon>Embryophyta</taxon>
        <taxon>Tracheophyta</taxon>
        <taxon>Spermatophyta</taxon>
        <taxon>Magnoliopsida</taxon>
        <taxon>eudicotyledons</taxon>
        <taxon>Gunneridae</taxon>
        <taxon>Pentapetalae</taxon>
        <taxon>rosids</taxon>
        <taxon>fabids</taxon>
        <taxon>Malpighiales</taxon>
        <taxon>Euphorbiaceae</taxon>
        <taxon>Acalyphoideae</taxon>
        <taxon>Acalypheae</taxon>
        <taxon>Ricinus</taxon>
    </lineage>
</organism>
<dbReference type="PANTHER" id="PTHR34656:SF2">
    <property type="entry name" value="TRANSMEMBRANE PROTEIN"/>
    <property type="match status" value="1"/>
</dbReference>
<sequence length="158" mass="17562">MCTNFPCASTCFPIPISRRITHQSNYRTAPTNHNHQQTQATDQRAPFSFDFFSQEINMLGTSTSTPTLLFTVFLSFCISIIMYCTVDSTTNWSAFYASGVLVAGLLLTSTLVVVAARATMLAWITVLVLLAFAGKRRKVLVQQGRKITTDVVMYLFQG</sequence>
<keyword evidence="1" id="KW-0472">Membrane</keyword>
<protein>
    <submittedName>
        <fullName evidence="2">Uncharacterized protein</fullName>
    </submittedName>
</protein>
<gene>
    <name evidence="2" type="ORF">RCOM_1508690</name>
</gene>
<dbReference type="EMBL" id="EQ973773">
    <property type="protein sequence ID" value="EEF51923.1"/>
    <property type="molecule type" value="Genomic_DNA"/>
</dbReference>
<dbReference type="STRING" id="3988.B9RAU6"/>
<keyword evidence="1" id="KW-0812">Transmembrane</keyword>
<dbReference type="PANTHER" id="PTHR34656">
    <property type="entry name" value="PYRROLINE-5-CARBOXYLATE REDUCTASE"/>
    <property type="match status" value="1"/>
</dbReference>
<dbReference type="AlphaFoldDB" id="B9RAU6"/>
<feature type="transmembrane region" description="Helical" evidence="1">
    <location>
        <begin position="120"/>
        <end position="136"/>
    </location>
</feature>
<proteinExistence type="predicted"/>
<accession>B9RAU6</accession>
<evidence type="ECO:0000313" key="2">
    <source>
        <dbReference type="EMBL" id="EEF51923.1"/>
    </source>
</evidence>
<evidence type="ECO:0000256" key="1">
    <source>
        <dbReference type="SAM" id="Phobius"/>
    </source>
</evidence>
<keyword evidence="3" id="KW-1185">Reference proteome</keyword>
<name>B9RAU6_RICCO</name>